<feature type="compositionally biased region" description="Polar residues" evidence="1">
    <location>
        <begin position="188"/>
        <end position="205"/>
    </location>
</feature>
<dbReference type="InterPro" id="IPR010979">
    <property type="entry name" value="Ribosomal_uS13-like_H2TH"/>
</dbReference>
<organism evidence="2 3">
    <name type="scientific">Tulasnella calospora MUT 4182</name>
    <dbReference type="NCBI Taxonomy" id="1051891"/>
    <lineage>
        <taxon>Eukaryota</taxon>
        <taxon>Fungi</taxon>
        <taxon>Dikarya</taxon>
        <taxon>Basidiomycota</taxon>
        <taxon>Agaricomycotina</taxon>
        <taxon>Agaricomycetes</taxon>
        <taxon>Cantharellales</taxon>
        <taxon>Tulasnellaceae</taxon>
        <taxon>Tulasnella</taxon>
    </lineage>
</organism>
<reference evidence="3" key="2">
    <citation type="submission" date="2015-01" db="EMBL/GenBank/DDBJ databases">
        <title>Evolutionary Origins and Diversification of the Mycorrhizal Mutualists.</title>
        <authorList>
            <consortium name="DOE Joint Genome Institute"/>
            <consortium name="Mycorrhizal Genomics Consortium"/>
            <person name="Kohler A."/>
            <person name="Kuo A."/>
            <person name="Nagy L.G."/>
            <person name="Floudas D."/>
            <person name="Copeland A."/>
            <person name="Barry K.W."/>
            <person name="Cichocki N."/>
            <person name="Veneault-Fourrey C."/>
            <person name="LaButti K."/>
            <person name="Lindquist E.A."/>
            <person name="Lipzen A."/>
            <person name="Lundell T."/>
            <person name="Morin E."/>
            <person name="Murat C."/>
            <person name="Riley R."/>
            <person name="Ohm R."/>
            <person name="Sun H."/>
            <person name="Tunlid A."/>
            <person name="Henrissat B."/>
            <person name="Grigoriev I.V."/>
            <person name="Hibbett D.S."/>
            <person name="Martin F."/>
        </authorList>
    </citation>
    <scope>NUCLEOTIDE SEQUENCE [LARGE SCALE GENOMIC DNA]</scope>
    <source>
        <strain evidence="3">MUT 4182</strain>
    </source>
</reference>
<dbReference type="SUPFAM" id="SSF46946">
    <property type="entry name" value="S13-like H2TH domain"/>
    <property type="match status" value="1"/>
</dbReference>
<accession>A0A0C3Q3D2</accession>
<evidence type="ECO:0000256" key="1">
    <source>
        <dbReference type="SAM" id="MobiDB-lite"/>
    </source>
</evidence>
<keyword evidence="3" id="KW-1185">Reference proteome</keyword>
<sequence length="614" mass="68428">MGSFIIHLLLVESSRELEHRDLFSRASIAFYHSLLLLTLSPGDIWFHDGLTHASIAKPTVIEAEHDESYAGLEELHCSIMEANDRLELGLPLKPSDRAQLGYTVAKAKYKTLGQQAPNVLAPGTRPKRPDITPAPLFSAVRGKEMALAFKCYCIRVSFATQGHCLWIPNAHFNVIVAQGTRPFGESGKGQTYSLPPDIQSESPSQHFNKDRHIRIAMSFRGPTHTLVFVDHNMLMRFHITKFTRDLTKTDLTPGSEVWPLLWGKNHGPDVLLEPELWSSAYEDWLDSIKSSNKPLLRALLDDKKASNGLGEWQGTDVLARAALHPLWTASLFAACESATNRLKQAIIDMAESYNVKVGMKTADMTFTTVFDFEAKGSPYDFCDWAHQDWLEKAVFVYRKSSARVSEEALQQLRSLNLLGPYFAINTGVQPSPVIERATTTLQVFLIKIGGKSYYTHLEAFPEEFDREQATIEQAMNEASDVRAPANSNIPTLGPYSFQLFHGGRQSSRHIPRGRPQKESTSSGAPSNQRKSATTKSSARYQHVTSTARTAYSRRGKRKAEEGDIELSASGEGDLESEHLSSEMTEDEGPESSNMGAKRAKLRRRGSSLRESESD</sequence>
<dbReference type="OrthoDB" id="3025211at2759"/>
<reference evidence="2 3" key="1">
    <citation type="submission" date="2014-04" db="EMBL/GenBank/DDBJ databases">
        <authorList>
            <consortium name="DOE Joint Genome Institute"/>
            <person name="Kuo A."/>
            <person name="Girlanda M."/>
            <person name="Perotto S."/>
            <person name="Kohler A."/>
            <person name="Nagy L.G."/>
            <person name="Floudas D."/>
            <person name="Copeland A."/>
            <person name="Barry K.W."/>
            <person name="Cichocki N."/>
            <person name="Veneault-Fourrey C."/>
            <person name="LaButti K."/>
            <person name="Lindquist E.A."/>
            <person name="Lipzen A."/>
            <person name="Lundell T."/>
            <person name="Morin E."/>
            <person name="Murat C."/>
            <person name="Sun H."/>
            <person name="Tunlid A."/>
            <person name="Henrissat B."/>
            <person name="Grigoriev I.V."/>
            <person name="Hibbett D.S."/>
            <person name="Martin F."/>
            <person name="Nordberg H.P."/>
            <person name="Cantor M.N."/>
            <person name="Hua S.X."/>
        </authorList>
    </citation>
    <scope>NUCLEOTIDE SEQUENCE [LARGE SCALE GENOMIC DNA]</scope>
    <source>
        <strain evidence="2 3">MUT 4182</strain>
    </source>
</reference>
<dbReference type="GO" id="GO:0003676">
    <property type="term" value="F:nucleic acid binding"/>
    <property type="evidence" value="ECO:0007669"/>
    <property type="project" value="InterPro"/>
</dbReference>
<evidence type="ECO:0000313" key="3">
    <source>
        <dbReference type="Proteomes" id="UP000054248"/>
    </source>
</evidence>
<feature type="region of interest" description="Disordered" evidence="1">
    <location>
        <begin position="186"/>
        <end position="205"/>
    </location>
</feature>
<dbReference type="Proteomes" id="UP000054248">
    <property type="component" value="Unassembled WGS sequence"/>
</dbReference>
<protein>
    <submittedName>
        <fullName evidence="2">Uncharacterized protein</fullName>
    </submittedName>
</protein>
<name>A0A0C3Q3D2_9AGAM</name>
<dbReference type="AlphaFoldDB" id="A0A0C3Q3D2"/>
<feature type="compositionally biased region" description="Polar residues" evidence="1">
    <location>
        <begin position="518"/>
        <end position="549"/>
    </location>
</feature>
<dbReference type="HOGENOM" id="CLU_444957_0_0_1"/>
<gene>
    <name evidence="2" type="ORF">M407DRAFT_229298</name>
</gene>
<proteinExistence type="predicted"/>
<feature type="region of interest" description="Disordered" evidence="1">
    <location>
        <begin position="493"/>
        <end position="614"/>
    </location>
</feature>
<dbReference type="EMBL" id="KN823430">
    <property type="protein sequence ID" value="KIO17099.1"/>
    <property type="molecule type" value="Genomic_DNA"/>
</dbReference>
<evidence type="ECO:0000313" key="2">
    <source>
        <dbReference type="EMBL" id="KIO17099.1"/>
    </source>
</evidence>
<feature type="compositionally biased region" description="Basic residues" evidence="1">
    <location>
        <begin position="597"/>
        <end position="606"/>
    </location>
</feature>